<name>D2B272_STRRD</name>
<evidence type="ECO:0000256" key="6">
    <source>
        <dbReference type="SAM" id="SignalP"/>
    </source>
</evidence>
<accession>D2B272</accession>
<dbReference type="CDD" id="cd13585">
    <property type="entry name" value="PBP2_TMBP_like"/>
    <property type="match status" value="1"/>
</dbReference>
<protein>
    <submittedName>
        <fullName evidence="7">ABC transporter sugar binding protein</fullName>
    </submittedName>
</protein>
<dbReference type="SUPFAM" id="SSF53850">
    <property type="entry name" value="Periplasmic binding protein-like II"/>
    <property type="match status" value="1"/>
</dbReference>
<keyword evidence="5" id="KW-0449">Lipoprotein</keyword>
<dbReference type="Pfam" id="PF01547">
    <property type="entry name" value="SBP_bac_1"/>
    <property type="match status" value="1"/>
</dbReference>
<dbReference type="Gene3D" id="3.40.190.10">
    <property type="entry name" value="Periplasmic binding protein-like II"/>
    <property type="match status" value="1"/>
</dbReference>
<evidence type="ECO:0000256" key="2">
    <source>
        <dbReference type="ARBA" id="ARBA00022729"/>
    </source>
</evidence>
<dbReference type="eggNOG" id="COG1653">
    <property type="taxonomic scope" value="Bacteria"/>
</dbReference>
<reference evidence="7 8" key="1">
    <citation type="journal article" date="2010" name="Stand. Genomic Sci.">
        <title>Complete genome sequence of Streptosporangium roseum type strain (NI 9100).</title>
        <authorList>
            <person name="Nolan M."/>
            <person name="Sikorski J."/>
            <person name="Jando M."/>
            <person name="Lucas S."/>
            <person name="Lapidus A."/>
            <person name="Glavina Del Rio T."/>
            <person name="Chen F."/>
            <person name="Tice H."/>
            <person name="Pitluck S."/>
            <person name="Cheng J.F."/>
            <person name="Chertkov O."/>
            <person name="Sims D."/>
            <person name="Meincke L."/>
            <person name="Brettin T."/>
            <person name="Han C."/>
            <person name="Detter J.C."/>
            <person name="Bruce D."/>
            <person name="Goodwin L."/>
            <person name="Land M."/>
            <person name="Hauser L."/>
            <person name="Chang Y.J."/>
            <person name="Jeffries C.D."/>
            <person name="Ivanova N."/>
            <person name="Mavromatis K."/>
            <person name="Mikhailova N."/>
            <person name="Chen A."/>
            <person name="Palaniappan K."/>
            <person name="Chain P."/>
            <person name="Rohde M."/>
            <person name="Goker M."/>
            <person name="Bristow J."/>
            <person name="Eisen J.A."/>
            <person name="Markowitz V."/>
            <person name="Hugenholtz P."/>
            <person name="Kyrpides N.C."/>
            <person name="Klenk H.P."/>
        </authorList>
    </citation>
    <scope>NUCLEOTIDE SEQUENCE [LARGE SCALE GENOMIC DNA]</scope>
    <source>
        <strain evidence="8">ATCC 12428 / DSM 43021 / JCM 3005 / NI 9100</strain>
    </source>
</reference>
<dbReference type="KEGG" id="sro:Sros_6584"/>
<evidence type="ECO:0000313" key="7">
    <source>
        <dbReference type="EMBL" id="ACZ89296.1"/>
    </source>
</evidence>
<keyword evidence="2 6" id="KW-0732">Signal</keyword>
<dbReference type="OrthoDB" id="2515046at2"/>
<keyword evidence="8" id="KW-1185">Reference proteome</keyword>
<dbReference type="HOGENOM" id="CLU_031285_2_4_11"/>
<evidence type="ECO:0000256" key="1">
    <source>
        <dbReference type="ARBA" id="ARBA00022475"/>
    </source>
</evidence>
<dbReference type="PANTHER" id="PTHR43649">
    <property type="entry name" value="ARABINOSE-BINDING PROTEIN-RELATED"/>
    <property type="match status" value="1"/>
</dbReference>
<dbReference type="Proteomes" id="UP000002029">
    <property type="component" value="Chromosome"/>
</dbReference>
<dbReference type="InterPro" id="IPR006059">
    <property type="entry name" value="SBP"/>
</dbReference>
<proteinExistence type="predicted"/>
<dbReference type="PROSITE" id="PS51257">
    <property type="entry name" value="PROKAR_LIPOPROTEIN"/>
    <property type="match status" value="1"/>
</dbReference>
<dbReference type="PROSITE" id="PS51318">
    <property type="entry name" value="TAT"/>
    <property type="match status" value="1"/>
</dbReference>
<dbReference type="InterPro" id="IPR050490">
    <property type="entry name" value="Bact_solute-bd_prot1"/>
</dbReference>
<evidence type="ECO:0000256" key="4">
    <source>
        <dbReference type="ARBA" id="ARBA00023139"/>
    </source>
</evidence>
<evidence type="ECO:0000256" key="3">
    <source>
        <dbReference type="ARBA" id="ARBA00023136"/>
    </source>
</evidence>
<feature type="chain" id="PRO_5003028117" evidence="6">
    <location>
        <begin position="23"/>
        <end position="437"/>
    </location>
</feature>
<dbReference type="PANTHER" id="PTHR43649:SF33">
    <property type="entry name" value="POLYGALACTURONAN_RHAMNOGALACTURONAN-BINDING PROTEIN YTCQ"/>
    <property type="match status" value="1"/>
</dbReference>
<gene>
    <name evidence="7" type="ordered locus">Sros_6584</name>
</gene>
<feature type="signal peptide" evidence="6">
    <location>
        <begin position="1"/>
        <end position="22"/>
    </location>
</feature>
<dbReference type="RefSeq" id="WP_012893030.1">
    <property type="nucleotide sequence ID" value="NC_013595.1"/>
</dbReference>
<keyword evidence="4" id="KW-0564">Palmitate</keyword>
<evidence type="ECO:0000313" key="8">
    <source>
        <dbReference type="Proteomes" id="UP000002029"/>
    </source>
</evidence>
<sequence length="437" mass="46228">MMNRRGLLALALTGMAALTAAACGSSPEQRSSGPVKITVWSWKPASDGLAAIAKDFEKANPNIKIDVQVVGNPTIWEKITIGMAAGGKGLGDILHIGIDYLPSYVDKFPGGLADLNKLGAGKYKDAFAKGLWPTVTGKDGGVYAMPWEVNPIGFFYRSDLFEKAGIDPAAIQTWDDAIEAGKKLKEKTGASLIGLNKPGAGSADMDLYQSLLQQQGAFYFNQQGDVTLGSAPAVQAMTLIKKMNDAGIVADTSGEGTQKKLITGGKLAVLPWAAWAVNYIPEMRPEQKGLWRVMQPPAVTAGGKRTAIVNSTHLAISGTSPHQAEAFKFIEYALTKPEAINKVFKEGGVFPALTAAYADPMFSAPTDYYGGQPTLKTFVDSLTEGADATYYSSDYARALKIASDAQTQVLLKGADPAAALTQAAQQLAQQTGRKLAG</sequence>
<dbReference type="EMBL" id="CP001814">
    <property type="protein sequence ID" value="ACZ89296.1"/>
    <property type="molecule type" value="Genomic_DNA"/>
</dbReference>
<keyword evidence="1" id="KW-1003">Cell membrane</keyword>
<organism evidence="7 8">
    <name type="scientific">Streptosporangium roseum (strain ATCC 12428 / DSM 43021 / JCM 3005 / KCTC 9067 / NCIMB 10171 / NRRL 2505 / NI 9100)</name>
    <dbReference type="NCBI Taxonomy" id="479432"/>
    <lineage>
        <taxon>Bacteria</taxon>
        <taxon>Bacillati</taxon>
        <taxon>Actinomycetota</taxon>
        <taxon>Actinomycetes</taxon>
        <taxon>Streptosporangiales</taxon>
        <taxon>Streptosporangiaceae</taxon>
        <taxon>Streptosporangium</taxon>
    </lineage>
</organism>
<evidence type="ECO:0000256" key="5">
    <source>
        <dbReference type="ARBA" id="ARBA00023288"/>
    </source>
</evidence>
<keyword evidence="3" id="KW-0472">Membrane</keyword>
<dbReference type="AlphaFoldDB" id="D2B272"/>
<dbReference type="STRING" id="479432.Sros_6584"/>
<dbReference type="InterPro" id="IPR006311">
    <property type="entry name" value="TAT_signal"/>
</dbReference>